<sequence length="322" mass="36741">MASISQVSLRPIVYYEFLQGHPARSAAGNICAAFKEDVIHYSTVSRWYERFESGDITLEDALIVRAEADTRMLVKTLDCDQATIVKHLYGLGYSKIVSTWVPDELRGSDKACRLGPVCERYTTMPMDPTRRTATKTGKSRAARKGGYSMLLVGFTENASPRAPQWCHSDGRYLGYQLRRLANAIREKRPEQTNVCLLHDIARQHTAKANREKIQECGWEVLPHFAYSPDLASSDYHLFPAFESHLQKIRFNNQHELETEVSSFFDAQPPELWRRGVEKLPERRAKFPSGDYSIEDENRSGRPMKLDSELLRKQVGAQTTVTH</sequence>
<dbReference type="PANTHER" id="PTHR46060:SF1">
    <property type="entry name" value="MARINER MOS1 TRANSPOSASE-LIKE PROTEIN"/>
    <property type="match status" value="1"/>
</dbReference>
<dbReference type="Proteomes" id="UP000054495">
    <property type="component" value="Unassembled WGS sequence"/>
</dbReference>
<dbReference type="InterPro" id="IPR036397">
    <property type="entry name" value="RNaseH_sf"/>
</dbReference>
<evidence type="ECO:0000313" key="3">
    <source>
        <dbReference type="EMBL" id="EPB70837.1"/>
    </source>
</evidence>
<dbReference type="InterPro" id="IPR052709">
    <property type="entry name" value="Transposase-MT_Hybrid"/>
</dbReference>
<dbReference type="Gene3D" id="3.30.420.10">
    <property type="entry name" value="Ribonuclease H-like superfamily/Ribonuclease H"/>
    <property type="match status" value="1"/>
</dbReference>
<name>A0A0D6LT79_9BILA</name>
<protein>
    <recommendedName>
        <fullName evidence="2">Mos1 transposase HTH domain-containing protein</fullName>
    </recommendedName>
</protein>
<dbReference type="InterPro" id="IPR041426">
    <property type="entry name" value="Mos1_HTH"/>
</dbReference>
<proteinExistence type="predicted"/>
<dbReference type="AlphaFoldDB" id="A0A0D6LT79"/>
<feature type="compositionally biased region" description="Basic and acidic residues" evidence="1">
    <location>
        <begin position="295"/>
        <end position="311"/>
    </location>
</feature>
<organism evidence="3 4">
    <name type="scientific">Ancylostoma ceylanicum</name>
    <dbReference type="NCBI Taxonomy" id="53326"/>
    <lineage>
        <taxon>Eukaryota</taxon>
        <taxon>Metazoa</taxon>
        <taxon>Ecdysozoa</taxon>
        <taxon>Nematoda</taxon>
        <taxon>Chromadorea</taxon>
        <taxon>Rhabditida</taxon>
        <taxon>Rhabditina</taxon>
        <taxon>Rhabditomorpha</taxon>
        <taxon>Strongyloidea</taxon>
        <taxon>Ancylostomatidae</taxon>
        <taxon>Ancylostomatinae</taxon>
        <taxon>Ancylostoma</taxon>
    </lineage>
</organism>
<keyword evidence="4" id="KW-1185">Reference proteome</keyword>
<feature type="region of interest" description="Disordered" evidence="1">
    <location>
        <begin position="286"/>
        <end position="322"/>
    </location>
</feature>
<evidence type="ECO:0000256" key="1">
    <source>
        <dbReference type="SAM" id="MobiDB-lite"/>
    </source>
</evidence>
<gene>
    <name evidence="3" type="ORF">ANCCEY_10075</name>
</gene>
<reference evidence="3 4" key="1">
    <citation type="submission" date="2013-05" db="EMBL/GenBank/DDBJ databases">
        <title>Draft genome of the parasitic nematode Anyclostoma ceylanicum.</title>
        <authorList>
            <person name="Mitreva M."/>
        </authorList>
    </citation>
    <scope>NUCLEOTIDE SEQUENCE [LARGE SCALE GENOMIC DNA]</scope>
</reference>
<evidence type="ECO:0000259" key="2">
    <source>
        <dbReference type="Pfam" id="PF17906"/>
    </source>
</evidence>
<accession>A0A0D6LT79</accession>
<feature type="domain" description="Mos1 transposase HTH" evidence="2">
    <location>
        <begin position="7"/>
        <end position="55"/>
    </location>
</feature>
<dbReference type="Pfam" id="PF17906">
    <property type="entry name" value="HTH_48"/>
    <property type="match status" value="1"/>
</dbReference>
<dbReference type="Gene3D" id="1.10.10.1450">
    <property type="match status" value="1"/>
</dbReference>
<evidence type="ECO:0000313" key="4">
    <source>
        <dbReference type="Proteomes" id="UP000054495"/>
    </source>
</evidence>
<dbReference type="EMBL" id="KE125158">
    <property type="protein sequence ID" value="EPB70837.1"/>
    <property type="molecule type" value="Genomic_DNA"/>
</dbReference>
<dbReference type="PANTHER" id="PTHR46060">
    <property type="entry name" value="MARINER MOS1 TRANSPOSASE-LIKE PROTEIN"/>
    <property type="match status" value="1"/>
</dbReference>
<dbReference type="GO" id="GO:0003676">
    <property type="term" value="F:nucleic acid binding"/>
    <property type="evidence" value="ECO:0007669"/>
    <property type="project" value="InterPro"/>
</dbReference>